<organism evidence="1 2">
    <name type="scientific">Leucobacter allii</name>
    <dbReference type="NCBI Taxonomy" id="2932247"/>
    <lineage>
        <taxon>Bacteria</taxon>
        <taxon>Bacillati</taxon>
        <taxon>Actinomycetota</taxon>
        <taxon>Actinomycetes</taxon>
        <taxon>Micrococcales</taxon>
        <taxon>Microbacteriaceae</taxon>
        <taxon>Leucobacter</taxon>
    </lineage>
</organism>
<proteinExistence type="predicted"/>
<evidence type="ECO:0000313" key="2">
    <source>
        <dbReference type="Proteomes" id="UP000831786"/>
    </source>
</evidence>
<evidence type="ECO:0000313" key="1">
    <source>
        <dbReference type="EMBL" id="UOQ57223.1"/>
    </source>
</evidence>
<reference evidence="1 2" key="1">
    <citation type="submission" date="2022-04" db="EMBL/GenBank/DDBJ databases">
        <title>Leucobacter sp. isolated from rhizosphere of garlic.</title>
        <authorList>
            <person name="Won M."/>
            <person name="Lee C.-M."/>
            <person name="Woen H.-Y."/>
            <person name="Kwon S.-W."/>
        </authorList>
    </citation>
    <scope>NUCLEOTIDE SEQUENCE [LARGE SCALE GENOMIC DNA]</scope>
    <source>
        <strain evidence="1 2">H21R-40</strain>
    </source>
</reference>
<dbReference type="RefSeq" id="WP_244727876.1">
    <property type="nucleotide sequence ID" value="NZ_CP095045.1"/>
</dbReference>
<accession>A0ABY4FLT6</accession>
<gene>
    <name evidence="1" type="ORF">MUN78_16460</name>
</gene>
<sequence length="113" mass="12256">MNETDYDALVNLGTCIKGQADRLGIEHEGVPLEGVVVRIAEAALSRAAAPEPEWEYGTAHADDPEAVDMGYTLEGAQSRVAQWNAADPERKGIVVRAPRRVWEPLSTGGNDER</sequence>
<dbReference type="Proteomes" id="UP000831786">
    <property type="component" value="Chromosome"/>
</dbReference>
<dbReference type="EMBL" id="CP095045">
    <property type="protein sequence ID" value="UOQ57223.1"/>
    <property type="molecule type" value="Genomic_DNA"/>
</dbReference>
<protein>
    <submittedName>
        <fullName evidence="1">Uncharacterized protein</fullName>
    </submittedName>
</protein>
<name>A0ABY4FLT6_9MICO</name>
<keyword evidence="2" id="KW-1185">Reference proteome</keyword>